<dbReference type="Proteomes" id="UP000249057">
    <property type="component" value="Unassembled WGS sequence"/>
</dbReference>
<gene>
    <name evidence="1" type="ORF">BO95DRAFT_476277</name>
</gene>
<name>A0ACD1FY11_9EURO</name>
<keyword evidence="2" id="KW-1185">Reference proteome</keyword>
<evidence type="ECO:0000313" key="1">
    <source>
        <dbReference type="EMBL" id="RAH41850.1"/>
    </source>
</evidence>
<proteinExistence type="predicted"/>
<sequence>MPLTQETFDFLFHHVVLPPKLPQEHDEDETENGVPQERELHEYVLAVLQDYLSKSPSESRAGLNLTHGMLQNWLEIQKPAGPCEQALAQKLSDLRLDGAIAVYIRAQNCGWIGFHDTTQKKASPLAKDVLSAQGSLLRRFPGQSVAIPSDRLSEATDLTRLSTEVVDEMSPTSTKAGRTLPEERDTAHPGLVTESFGERNKWPSFEKHMRDEVNWKSSKLPWRRSPYWFVMRVALQTILRRAFPEDEGQLQFKNFMLYLVARLGLQATNMRPTVSADQLEIIRMKIARRTCKLQSAAYEFVAKQAHSTVRVILKALQDIQATIRKSDRVVVPQAFQHTSKDLQMSLKNCSEYLRNAMTRAPSQVQTSQFSRTYPAREPRNAHGLPTVQEDNLPTIFDCERWVEYELGGWTNILTPSESLSSALASLFGDYYGRARAIYADNPEAVSIMVLTMLELWMALDQMCVRLCPLLADYSPEIPTNFLEPLLLPQRSQMERAYKVEDYIRKRHRDAGQYPSILQDPMPQCFGARYYDASQKHQQLRLRIEEHARRQLEKKRDEWSEKSVKHSNLLREAGRLGCEFYWSYDGYRRHSISCKKCSLERQAAGITINIHEWPLPENETTLKAVVFEIDCPRWLAAWRDITWKMTQDLGRSGFSAGVAVEEDILRYSETRPFITGLGQRLTMGSTAKSFLRTHYNGRSFPARFDEVALPNGLRFKLLDKDSRIWITDQTEASAVKHLCTLRLREDVYCNLQYALKSSNHSENKVLADQQICHSALSLHEFVAFGRLRAGERVQWYSIVRELASCNLSMDSPSVGLLFRQAAWELGTWSASTDLREAHRVFSDRDFGNRLLETLEHQLGSIEGNWNKLNHLQTLVVLALRALSLSAEGQTSDHAASFLRRCRKVAMTWAEDLNESLDLQIGSRIQTHRSLLSQVGQVCQLTYALKPRHQCLVLETPEDIFYLARSCILVFENTPSGERTKSQAWIQTGRILHEAEERSRTLITQDPSGLTNAIHKSVPKITITDPWTFGLGSSARWAVNYTCTDGEQKQQKVHYDLLTGELLVDNSPPGRLPDEYSNTSLYRHIFGSRVLKVLPSSLVGFRFMAVRKFGDFQPESSLFRLGIGGALYRLIPPGRLEGDFPHKTVLEFRPFDEAWQPQENYWGLCFYRVETRLSVMQRGNATMVDIRSQLYHELSRILSTLDEPKHMVVYLDSDQSIQIEMVRLRLRFFINAEGALQSRELSAVVDSDQDIGCFYGLRNKLIIRDTQDQRHRSVVVPFGKVIAVKKKHNSIVHIEPLSESPRIGYFRYSLDRYLHVLRGPPDMQATLYQAYVHAMTGFVLPDPATHRSGTAEALRILRQAQLRSTMPLRSSFLELLRYLARLTPLRAYYPAHLEVMQSADWTNDLGQMAQHDDFLVLVTQILDHAAAFSEFHPSSDTKTTTGFRDVRNRGAQHLLERARSRHSHFRCSEFGGASQTTAPPPSLHYASRDRGSGSDRSGRVYEVASLVRDWSSHGLHCPDLYSTVSGWGHVQVGPLPLKDYTCTQLLQLSFPDTWGAIYEYSPIFPTDESDKLPLGRGENFLAGEIKLALRENCKSFETPERRWRDLWAKVDRERTQFYKEIDHGVQECLQKVEDQWPCDGPKLPWVAHMDHSLASAACARLCTTWNHNRIFLIFLRRVQDRLNSHGGVARAPSQLPSEPSHPVSATSPAFRLPSLLDRVRSCLPPSAQSLIASIHSTLELRNVSHTRNELGVRLRESFEAMLLLVDLIQQCDDCWAAIKETLSTTKNLSVTPFTMTSLLVMKHWKSVPHIASLQRCERMLVCWDQAEVSRSHPEWLLFELENHITIRGQQADIAQRLIQPDPPGNAVIQLNMGEGKTTVITPMAALCLADGSEIPRIISWNLLTQQLGGILGRPTSIHKGMIRNLRTIYDECKQSRGILLTLSEHILSFRLVGLDLLEGFIQQTCRNIIDESDEILDPKFQLQCLYGSSDRWQMAQSLLTLVEDQASELHSQTPTFLDLERCGVRYPIAHFLKPGTVEITLFEDGLPGLSLHCWPQDIYESACRTLRGAFGEGVIMNRLLFALSAKRWNVDYGLHPSRAKGFGHPDVAVTLTCLSYYYSGLSMEQENDPGAEYLKWIARDKSALPEGLRSLTGILYPHVQYQKAILDFYLSREFPFKLSTSAWDLPSRPHQPLTTGFSRTNKNQTLLPASAPQRDLPNLLHTNAMNRECIQAQSQHGQHNQKQPIRVVIDLTNESVAKQWLSQTSTDDADAAIYFDDNDESVVIDREGHVERLLMERCLLPSNYRAAVTLGPRLTNARLVQACNRMRKLGNGQSVVFIIPPEVSHTVGAAGNSVKSVDVIQWALNQTADALDTLGPLWASQGLQYHARVSAWDRLSSEGRTLHEMIQVIQEPEAQSLSELYASWCTPRHNSLVDYLDKSDPMVQSLLLRVSEDQRKALLHEEQEREIGHEVQREQQVFRPPKVPPACHYVHPDIRYFVTHGAFPSGRMSEVEPAFRIFHHTSAGRFKFPEGLCPLLYATKDHIRTVTHVANNVDENFLKPAHWILSNAHNSNLLILSQYEANELLDDIRRSWKTKLHLYAPRRSKTMRAFEGLDLLTIGARFVSHRSHTDTLQDLAFFAGNLYFESYLAYKTFRAFLGLVTERSRNVPAKEVSVEGFVTPQARTEWPVGSPFTSTPLPFLGAVLNIRSKGHGYLQTHVGTILEAVPLGPSSFENSHVDSGSQPKVSVSWLRTSCNIA</sequence>
<protein>
    <submittedName>
        <fullName evidence="1">Uncharacterized protein</fullName>
    </submittedName>
</protein>
<accession>A0ACD1FY11</accession>
<evidence type="ECO:0000313" key="2">
    <source>
        <dbReference type="Proteomes" id="UP000249057"/>
    </source>
</evidence>
<organism evidence="1 2">
    <name type="scientific">Aspergillus brunneoviolaceus CBS 621.78</name>
    <dbReference type="NCBI Taxonomy" id="1450534"/>
    <lineage>
        <taxon>Eukaryota</taxon>
        <taxon>Fungi</taxon>
        <taxon>Dikarya</taxon>
        <taxon>Ascomycota</taxon>
        <taxon>Pezizomycotina</taxon>
        <taxon>Eurotiomycetes</taxon>
        <taxon>Eurotiomycetidae</taxon>
        <taxon>Eurotiales</taxon>
        <taxon>Aspergillaceae</taxon>
        <taxon>Aspergillus</taxon>
        <taxon>Aspergillus subgen. Circumdati</taxon>
    </lineage>
</organism>
<reference evidence="1" key="1">
    <citation type="submission" date="2018-02" db="EMBL/GenBank/DDBJ databases">
        <title>The genomes of Aspergillus section Nigri reveals drivers in fungal speciation.</title>
        <authorList>
            <consortium name="DOE Joint Genome Institute"/>
            <person name="Vesth T.C."/>
            <person name="Nybo J."/>
            <person name="Theobald S."/>
            <person name="Brandl J."/>
            <person name="Frisvad J.C."/>
            <person name="Nielsen K.F."/>
            <person name="Lyhne E.K."/>
            <person name="Kogle M.E."/>
            <person name="Kuo A."/>
            <person name="Riley R."/>
            <person name="Clum A."/>
            <person name="Nolan M."/>
            <person name="Lipzen A."/>
            <person name="Salamov A."/>
            <person name="Henrissat B."/>
            <person name="Wiebenga A."/>
            <person name="De vries R.P."/>
            <person name="Grigoriev I.V."/>
            <person name="Mortensen U.H."/>
            <person name="Andersen M.R."/>
            <person name="Baker S.E."/>
        </authorList>
    </citation>
    <scope>NUCLEOTIDE SEQUENCE</scope>
    <source>
        <strain evidence="1">CBS 621.78</strain>
    </source>
</reference>
<dbReference type="EMBL" id="KZ825382">
    <property type="protein sequence ID" value="RAH41850.1"/>
    <property type="molecule type" value="Genomic_DNA"/>
</dbReference>